<dbReference type="RefSeq" id="WP_175490653.1">
    <property type="nucleotide sequence ID" value="NZ_FOTS01000056.1"/>
</dbReference>
<keyword evidence="7" id="KW-0227">DNA damage</keyword>
<evidence type="ECO:0000256" key="12">
    <source>
        <dbReference type="ARBA" id="ARBA00023447"/>
    </source>
</evidence>
<evidence type="ECO:0000256" key="2">
    <source>
        <dbReference type="ARBA" id="ARBA00004496"/>
    </source>
</evidence>
<evidence type="ECO:0000256" key="3">
    <source>
        <dbReference type="ARBA" id="ARBA00022490"/>
    </source>
</evidence>
<comment type="subcellular location">
    <subcellularLocation>
        <location evidence="2">Cytoplasm</location>
    </subcellularLocation>
</comment>
<comment type="similarity">
    <text evidence="12">Belongs to the RecU family.</text>
</comment>
<evidence type="ECO:0000313" key="15">
    <source>
        <dbReference type="Proteomes" id="UP000199520"/>
    </source>
</evidence>
<proteinExistence type="inferred from homology"/>
<evidence type="ECO:0000256" key="5">
    <source>
        <dbReference type="ARBA" id="ARBA00022723"/>
    </source>
</evidence>
<accession>A0A1I4P2H2</accession>
<keyword evidence="6" id="KW-0255">Endonuclease</keyword>
<keyword evidence="5" id="KW-0479">Metal-binding</keyword>
<evidence type="ECO:0000256" key="8">
    <source>
        <dbReference type="ARBA" id="ARBA00022801"/>
    </source>
</evidence>
<dbReference type="AlphaFoldDB" id="A0A1I4P2H2"/>
<keyword evidence="4" id="KW-0540">Nuclease</keyword>
<evidence type="ECO:0000256" key="10">
    <source>
        <dbReference type="ARBA" id="ARBA00023172"/>
    </source>
</evidence>
<name>A0A1I4P2H2_9FIRM</name>
<dbReference type="GO" id="GO:0016787">
    <property type="term" value="F:hydrolase activity"/>
    <property type="evidence" value="ECO:0007669"/>
    <property type="project" value="UniProtKB-KW"/>
</dbReference>
<dbReference type="InterPro" id="IPR011335">
    <property type="entry name" value="Restrct_endonuc-II-like"/>
</dbReference>
<dbReference type="Proteomes" id="UP000199520">
    <property type="component" value="Unassembled WGS sequence"/>
</dbReference>
<keyword evidence="8" id="KW-0378">Hydrolase</keyword>
<dbReference type="EMBL" id="FOTS01000056">
    <property type="protein sequence ID" value="SFM21855.1"/>
    <property type="molecule type" value="Genomic_DNA"/>
</dbReference>
<keyword evidence="10" id="KW-0233">DNA recombination</keyword>
<dbReference type="GO" id="GO:0006310">
    <property type="term" value="P:DNA recombination"/>
    <property type="evidence" value="ECO:0007669"/>
    <property type="project" value="UniProtKB-KW"/>
</dbReference>
<evidence type="ECO:0000256" key="4">
    <source>
        <dbReference type="ARBA" id="ARBA00022722"/>
    </source>
</evidence>
<dbReference type="GO" id="GO:0046872">
    <property type="term" value="F:metal ion binding"/>
    <property type="evidence" value="ECO:0007669"/>
    <property type="project" value="UniProtKB-KW"/>
</dbReference>
<dbReference type="Pfam" id="PF03838">
    <property type="entry name" value="RecU"/>
    <property type="match status" value="1"/>
</dbReference>
<protein>
    <recommendedName>
        <fullName evidence="13">Holliday junction resolvase RecU</fullName>
    </recommendedName>
</protein>
<dbReference type="GO" id="GO:0005737">
    <property type="term" value="C:cytoplasm"/>
    <property type="evidence" value="ECO:0007669"/>
    <property type="project" value="UniProtKB-SubCell"/>
</dbReference>
<dbReference type="InterPro" id="IPR004612">
    <property type="entry name" value="Resolv_RecU"/>
</dbReference>
<dbReference type="Gene3D" id="3.40.1350.10">
    <property type="match status" value="1"/>
</dbReference>
<dbReference type="GO" id="GO:0004519">
    <property type="term" value="F:endonuclease activity"/>
    <property type="evidence" value="ECO:0007669"/>
    <property type="project" value="UniProtKB-KW"/>
</dbReference>
<evidence type="ECO:0000256" key="6">
    <source>
        <dbReference type="ARBA" id="ARBA00022759"/>
    </source>
</evidence>
<organism evidence="14 15">
    <name type="scientific">Pelosinus propionicus DSM 13327</name>
    <dbReference type="NCBI Taxonomy" id="1123291"/>
    <lineage>
        <taxon>Bacteria</taxon>
        <taxon>Bacillati</taxon>
        <taxon>Bacillota</taxon>
        <taxon>Negativicutes</taxon>
        <taxon>Selenomonadales</taxon>
        <taxon>Sporomusaceae</taxon>
        <taxon>Pelosinus</taxon>
    </lineage>
</organism>
<sequence length="168" mass="19215">MRYAHANRGKAFEESIIMVNEIYKARGKAIITKVPTEWIPIRQGGKIVSAKVENKSIVDFLGSYKGQSIAFDAKECLSSDRIRWAELKEHQQEFLDRHDKTGGISFVFVSFKGGRYFAVPWKVWEYGLDEWQAGGAASIHSKDFSPEWKVPQSLDYLPVVDRLFRKVG</sequence>
<comment type="cofactor">
    <cofactor evidence="1">
        <name>Mg(2+)</name>
        <dbReference type="ChEBI" id="CHEBI:18420"/>
    </cofactor>
</comment>
<dbReference type="InterPro" id="IPR011856">
    <property type="entry name" value="tRNA_endonuc-like_dom_sf"/>
</dbReference>
<evidence type="ECO:0000256" key="11">
    <source>
        <dbReference type="ARBA" id="ARBA00023204"/>
    </source>
</evidence>
<evidence type="ECO:0000256" key="1">
    <source>
        <dbReference type="ARBA" id="ARBA00001946"/>
    </source>
</evidence>
<dbReference type="GO" id="GO:0006281">
    <property type="term" value="P:DNA repair"/>
    <property type="evidence" value="ECO:0007669"/>
    <property type="project" value="UniProtKB-KW"/>
</dbReference>
<keyword evidence="15" id="KW-1185">Reference proteome</keyword>
<keyword evidence="3" id="KW-0963">Cytoplasm</keyword>
<evidence type="ECO:0000256" key="7">
    <source>
        <dbReference type="ARBA" id="ARBA00022763"/>
    </source>
</evidence>
<evidence type="ECO:0000313" key="14">
    <source>
        <dbReference type="EMBL" id="SFM21855.1"/>
    </source>
</evidence>
<gene>
    <name evidence="14" type="ORF">SAMN04490355_105629</name>
</gene>
<keyword evidence="9" id="KW-0460">Magnesium</keyword>
<dbReference type="GO" id="GO:0003676">
    <property type="term" value="F:nucleic acid binding"/>
    <property type="evidence" value="ECO:0007669"/>
    <property type="project" value="InterPro"/>
</dbReference>
<evidence type="ECO:0000256" key="9">
    <source>
        <dbReference type="ARBA" id="ARBA00022842"/>
    </source>
</evidence>
<dbReference type="STRING" id="1123291.SAMN04490355_105629"/>
<keyword evidence="11" id="KW-0234">DNA repair</keyword>
<dbReference type="SUPFAM" id="SSF52980">
    <property type="entry name" value="Restriction endonuclease-like"/>
    <property type="match status" value="1"/>
</dbReference>
<reference evidence="15" key="1">
    <citation type="submission" date="2016-10" db="EMBL/GenBank/DDBJ databases">
        <authorList>
            <person name="Varghese N."/>
            <person name="Submissions S."/>
        </authorList>
    </citation>
    <scope>NUCLEOTIDE SEQUENCE [LARGE SCALE GENOMIC DNA]</scope>
    <source>
        <strain evidence="15">DSM 13327</strain>
    </source>
</reference>
<evidence type="ECO:0000256" key="13">
    <source>
        <dbReference type="ARBA" id="ARBA00029523"/>
    </source>
</evidence>